<dbReference type="EMBL" id="JBHTKL010000005">
    <property type="protein sequence ID" value="MFD1019880.1"/>
    <property type="molecule type" value="Genomic_DNA"/>
</dbReference>
<name>A0ABW3L1R9_9BACI</name>
<dbReference type="CDD" id="cd02019">
    <property type="entry name" value="NK"/>
    <property type="match status" value="1"/>
</dbReference>
<dbReference type="Pfam" id="PF13238">
    <property type="entry name" value="AAA_18"/>
    <property type="match status" value="1"/>
</dbReference>
<dbReference type="SUPFAM" id="SSF52540">
    <property type="entry name" value="P-loop containing nucleoside triphosphate hydrolases"/>
    <property type="match status" value="1"/>
</dbReference>
<protein>
    <submittedName>
        <fullName evidence="1">AAA family ATPase</fullName>
    </submittedName>
</protein>
<accession>A0ABW3L1R9</accession>
<organism evidence="1 2">
    <name type="scientific">Thalassobacillus hwangdonensis</name>
    <dbReference type="NCBI Taxonomy" id="546108"/>
    <lineage>
        <taxon>Bacteria</taxon>
        <taxon>Bacillati</taxon>
        <taxon>Bacillota</taxon>
        <taxon>Bacilli</taxon>
        <taxon>Bacillales</taxon>
        <taxon>Bacillaceae</taxon>
        <taxon>Thalassobacillus</taxon>
    </lineage>
</organism>
<dbReference type="InterPro" id="IPR052922">
    <property type="entry name" value="Cytidylate_Kinase-2"/>
</dbReference>
<dbReference type="InterPro" id="IPR027417">
    <property type="entry name" value="P-loop_NTPase"/>
</dbReference>
<dbReference type="PANTHER" id="PTHR37816:SF2">
    <property type="entry name" value="DNA TOPOLOGY MODULATION PROTEIN FLAR-RELATED PROTEIN"/>
    <property type="match status" value="1"/>
</dbReference>
<evidence type="ECO:0000313" key="2">
    <source>
        <dbReference type="Proteomes" id="UP001596990"/>
    </source>
</evidence>
<proteinExistence type="predicted"/>
<sequence length="169" mass="20040">MPNKKIHIVGSVASGKTTLAKQLSIKLGIPYYELDNVVWERLPDGERRRTDEERDAHLKSILENDAWIIEGVHHEWVADSLEQAEQIIYLDTPMYKRRIRIVTRFIKQKLKLEKANYTPTFEIFRKMFKWNRHFETVGKPAVLEKLAPYEKKTHIVRKSNMKVINRRDA</sequence>
<dbReference type="RefSeq" id="WP_386060508.1">
    <property type="nucleotide sequence ID" value="NZ_JBHTKL010000005.1"/>
</dbReference>
<evidence type="ECO:0000313" key="1">
    <source>
        <dbReference type="EMBL" id="MFD1019880.1"/>
    </source>
</evidence>
<gene>
    <name evidence="1" type="ORF">ACFQ2J_11905</name>
</gene>
<keyword evidence="2" id="KW-1185">Reference proteome</keyword>
<comment type="caution">
    <text evidence="1">The sequence shown here is derived from an EMBL/GenBank/DDBJ whole genome shotgun (WGS) entry which is preliminary data.</text>
</comment>
<dbReference type="Gene3D" id="3.40.50.300">
    <property type="entry name" value="P-loop containing nucleotide triphosphate hydrolases"/>
    <property type="match status" value="1"/>
</dbReference>
<dbReference type="Proteomes" id="UP001596990">
    <property type="component" value="Unassembled WGS sequence"/>
</dbReference>
<reference evidence="2" key="1">
    <citation type="journal article" date="2019" name="Int. J. Syst. Evol. Microbiol.">
        <title>The Global Catalogue of Microorganisms (GCM) 10K type strain sequencing project: providing services to taxonomists for standard genome sequencing and annotation.</title>
        <authorList>
            <consortium name="The Broad Institute Genomics Platform"/>
            <consortium name="The Broad Institute Genome Sequencing Center for Infectious Disease"/>
            <person name="Wu L."/>
            <person name="Ma J."/>
        </authorList>
    </citation>
    <scope>NUCLEOTIDE SEQUENCE [LARGE SCALE GENOMIC DNA]</scope>
    <source>
        <strain evidence="2">CCUG 56607</strain>
    </source>
</reference>
<dbReference type="PANTHER" id="PTHR37816">
    <property type="entry name" value="YALI0E33011P"/>
    <property type="match status" value="1"/>
</dbReference>